<name>A0A9P6D392_PLEER</name>
<organism evidence="3 4">
    <name type="scientific">Pleurotus eryngii</name>
    <name type="common">Boletus of the steppes</name>
    <dbReference type="NCBI Taxonomy" id="5323"/>
    <lineage>
        <taxon>Eukaryota</taxon>
        <taxon>Fungi</taxon>
        <taxon>Dikarya</taxon>
        <taxon>Basidiomycota</taxon>
        <taxon>Agaricomycotina</taxon>
        <taxon>Agaricomycetes</taxon>
        <taxon>Agaricomycetidae</taxon>
        <taxon>Agaricales</taxon>
        <taxon>Pleurotineae</taxon>
        <taxon>Pleurotaceae</taxon>
        <taxon>Pleurotus</taxon>
    </lineage>
</organism>
<proteinExistence type="predicted"/>
<feature type="transmembrane region" description="Helical" evidence="2">
    <location>
        <begin position="6"/>
        <end position="26"/>
    </location>
</feature>
<feature type="compositionally biased region" description="Basic and acidic residues" evidence="1">
    <location>
        <begin position="406"/>
        <end position="416"/>
    </location>
</feature>
<evidence type="ECO:0000313" key="4">
    <source>
        <dbReference type="Proteomes" id="UP000807025"/>
    </source>
</evidence>
<accession>A0A9P6D392</accession>
<protein>
    <recommendedName>
        <fullName evidence="5">Transmembrane protein</fullName>
    </recommendedName>
</protein>
<comment type="caution">
    <text evidence="3">The sequence shown here is derived from an EMBL/GenBank/DDBJ whole genome shotgun (WGS) entry which is preliminary data.</text>
</comment>
<feature type="region of interest" description="Disordered" evidence="1">
    <location>
        <begin position="348"/>
        <end position="416"/>
    </location>
</feature>
<gene>
    <name evidence="3" type="ORF">BDN71DRAFT_1456162</name>
</gene>
<feature type="compositionally biased region" description="Polar residues" evidence="1">
    <location>
        <begin position="357"/>
        <end position="383"/>
    </location>
</feature>
<dbReference type="AlphaFoldDB" id="A0A9P6D392"/>
<feature type="region of interest" description="Disordered" evidence="1">
    <location>
        <begin position="172"/>
        <end position="210"/>
    </location>
</feature>
<dbReference type="EMBL" id="MU154672">
    <property type="protein sequence ID" value="KAF9489397.1"/>
    <property type="molecule type" value="Genomic_DNA"/>
</dbReference>
<evidence type="ECO:0000256" key="2">
    <source>
        <dbReference type="SAM" id="Phobius"/>
    </source>
</evidence>
<keyword evidence="2" id="KW-0472">Membrane</keyword>
<feature type="compositionally biased region" description="Low complexity" evidence="1">
    <location>
        <begin position="293"/>
        <end position="304"/>
    </location>
</feature>
<keyword evidence="4" id="KW-1185">Reference proteome</keyword>
<sequence length="416" mass="44851">MPAPGVYILAFVGVAAVGYVFHEFVYEPHIAPKIELWAEEFVARRKARRLRQRGLVPAPQHPEIRTRRNKPKHSSDEGSDNDDGWDKKRGGRRSSFELENLVAKELQEWRSEMGSNVLRQRKPAASTSFNTLDESNISIPYSTIAPTHVLFDDSEPSTPTSSIGRNVGQSFTTALPRKPSQATLRTASPSTAPTIHAESHTSASSDTPSFSAAPWVTQQIDLAKRFENQGTITQDLNVDAHSVGSWSRSSTPFSHASYHSNVPARELSNITHQPSPIVGAASPPLVLSYGREPSSGTSSPNGSPMQSISAFTSPVQPQLNISSPNPPIAPLAFSPTIPSLSFTARASSSDEGDLVSRPSSSMSFLSDLQTASSGPSEISFTHTSDNLSSFGSFDDDDLLSVGSEDGPAHGSDRRRT</sequence>
<dbReference type="OrthoDB" id="3246206at2759"/>
<feature type="region of interest" description="Disordered" evidence="1">
    <location>
        <begin position="282"/>
        <end position="327"/>
    </location>
</feature>
<keyword evidence="2" id="KW-0812">Transmembrane</keyword>
<feature type="region of interest" description="Disordered" evidence="1">
    <location>
        <begin position="52"/>
        <end position="91"/>
    </location>
</feature>
<evidence type="ECO:0008006" key="5">
    <source>
        <dbReference type="Google" id="ProtNLM"/>
    </source>
</evidence>
<feature type="compositionally biased region" description="Polar residues" evidence="1">
    <location>
        <begin position="305"/>
        <end position="323"/>
    </location>
</feature>
<dbReference type="Proteomes" id="UP000807025">
    <property type="component" value="Unassembled WGS sequence"/>
</dbReference>
<reference evidence="3" key="1">
    <citation type="submission" date="2020-11" db="EMBL/GenBank/DDBJ databases">
        <authorList>
            <consortium name="DOE Joint Genome Institute"/>
            <person name="Ahrendt S."/>
            <person name="Riley R."/>
            <person name="Andreopoulos W."/>
            <person name="Labutti K."/>
            <person name="Pangilinan J."/>
            <person name="Ruiz-Duenas F.J."/>
            <person name="Barrasa J.M."/>
            <person name="Sanchez-Garcia M."/>
            <person name="Camarero S."/>
            <person name="Miyauchi S."/>
            <person name="Serrano A."/>
            <person name="Linde D."/>
            <person name="Babiker R."/>
            <person name="Drula E."/>
            <person name="Ayuso-Fernandez I."/>
            <person name="Pacheco R."/>
            <person name="Padilla G."/>
            <person name="Ferreira P."/>
            <person name="Barriuso J."/>
            <person name="Kellner H."/>
            <person name="Castanera R."/>
            <person name="Alfaro M."/>
            <person name="Ramirez L."/>
            <person name="Pisabarro A.G."/>
            <person name="Kuo A."/>
            <person name="Tritt A."/>
            <person name="Lipzen A."/>
            <person name="He G."/>
            <person name="Yan M."/>
            <person name="Ng V."/>
            <person name="Cullen D."/>
            <person name="Martin F."/>
            <person name="Rosso M.-N."/>
            <person name="Henrissat B."/>
            <person name="Hibbett D."/>
            <person name="Martinez A.T."/>
            <person name="Grigoriev I.V."/>
        </authorList>
    </citation>
    <scope>NUCLEOTIDE SEQUENCE</scope>
    <source>
        <strain evidence="3">ATCC 90797</strain>
    </source>
</reference>
<feature type="compositionally biased region" description="Polar residues" evidence="1">
    <location>
        <begin position="180"/>
        <end position="193"/>
    </location>
</feature>
<keyword evidence="2" id="KW-1133">Transmembrane helix</keyword>
<evidence type="ECO:0000256" key="1">
    <source>
        <dbReference type="SAM" id="MobiDB-lite"/>
    </source>
</evidence>
<feature type="compositionally biased region" description="Polar residues" evidence="1">
    <location>
        <begin position="200"/>
        <end position="210"/>
    </location>
</feature>
<evidence type="ECO:0000313" key="3">
    <source>
        <dbReference type="EMBL" id="KAF9489397.1"/>
    </source>
</evidence>